<dbReference type="AlphaFoldDB" id="A0A8T0FNR2"/>
<reference evidence="3" key="2">
    <citation type="submission" date="2020-06" db="EMBL/GenBank/DDBJ databases">
        <authorList>
            <person name="Sheffer M."/>
        </authorList>
    </citation>
    <scope>NUCLEOTIDE SEQUENCE</scope>
</reference>
<keyword evidence="4" id="KW-1185">Reference proteome</keyword>
<evidence type="ECO:0000259" key="2">
    <source>
        <dbReference type="Pfam" id="PF25597"/>
    </source>
</evidence>
<comment type="caution">
    <text evidence="3">The sequence shown here is derived from an EMBL/GenBank/DDBJ whole genome shotgun (WGS) entry which is preliminary data.</text>
</comment>
<feature type="domain" description="Retroviral polymerase SH3-like" evidence="2">
    <location>
        <begin position="2"/>
        <end position="49"/>
    </location>
</feature>
<protein>
    <recommendedName>
        <fullName evidence="2">Retroviral polymerase SH3-like domain-containing protein</fullName>
    </recommendedName>
</protein>
<evidence type="ECO:0000256" key="1">
    <source>
        <dbReference type="SAM" id="MobiDB-lite"/>
    </source>
</evidence>
<dbReference type="Pfam" id="PF25597">
    <property type="entry name" value="SH3_retrovirus"/>
    <property type="match status" value="1"/>
</dbReference>
<organism evidence="3 4">
    <name type="scientific">Argiope bruennichi</name>
    <name type="common">Wasp spider</name>
    <name type="synonym">Aranea bruennichi</name>
    <dbReference type="NCBI Taxonomy" id="94029"/>
    <lineage>
        <taxon>Eukaryota</taxon>
        <taxon>Metazoa</taxon>
        <taxon>Ecdysozoa</taxon>
        <taxon>Arthropoda</taxon>
        <taxon>Chelicerata</taxon>
        <taxon>Arachnida</taxon>
        <taxon>Araneae</taxon>
        <taxon>Araneomorphae</taxon>
        <taxon>Entelegynae</taxon>
        <taxon>Araneoidea</taxon>
        <taxon>Araneidae</taxon>
        <taxon>Argiope</taxon>
    </lineage>
</organism>
<sequence>MFNMRDKKGIMLGYALRTRRYRIWLPNESKIIETINVSFDDDRVQEPKSSGAKLNPRKKSIGSSSESSTESEKESEQPVIPSTPKPDISEREGTSNNNQTSNKVIWERRAVPRKDKSRTDIYYYVQGLKARLHRHKDVEEYCMESYESFSVEMQEGANLILRH</sequence>
<gene>
    <name evidence="3" type="ORF">HNY73_006008</name>
</gene>
<dbReference type="InterPro" id="IPR057670">
    <property type="entry name" value="SH3_retrovirus"/>
</dbReference>
<evidence type="ECO:0000313" key="3">
    <source>
        <dbReference type="EMBL" id="KAF8791080.1"/>
    </source>
</evidence>
<accession>A0A8T0FNR2</accession>
<feature type="region of interest" description="Disordered" evidence="1">
    <location>
        <begin position="38"/>
        <end position="105"/>
    </location>
</feature>
<proteinExistence type="predicted"/>
<feature type="compositionally biased region" description="Polar residues" evidence="1">
    <location>
        <begin position="94"/>
        <end position="103"/>
    </location>
</feature>
<reference evidence="3" key="1">
    <citation type="journal article" date="2020" name="bioRxiv">
        <title>Chromosome-level reference genome of the European wasp spider Argiope bruennichi: a resource for studies on range expansion and evolutionary adaptation.</title>
        <authorList>
            <person name="Sheffer M.M."/>
            <person name="Hoppe A."/>
            <person name="Krehenwinkel H."/>
            <person name="Uhl G."/>
            <person name="Kuss A.W."/>
            <person name="Jensen L."/>
            <person name="Jensen C."/>
            <person name="Gillespie R.G."/>
            <person name="Hoff K.J."/>
            <person name="Prost S."/>
        </authorList>
    </citation>
    <scope>NUCLEOTIDE SEQUENCE</scope>
</reference>
<evidence type="ECO:0000313" key="4">
    <source>
        <dbReference type="Proteomes" id="UP000807504"/>
    </source>
</evidence>
<dbReference type="Proteomes" id="UP000807504">
    <property type="component" value="Unassembled WGS sequence"/>
</dbReference>
<dbReference type="EMBL" id="JABXBU010000011">
    <property type="protein sequence ID" value="KAF8791080.1"/>
    <property type="molecule type" value="Genomic_DNA"/>
</dbReference>
<name>A0A8T0FNR2_ARGBR</name>